<reference evidence="1 2" key="1">
    <citation type="journal article" date="2022" name="New Phytol.">
        <title>Ecological generalism drives hyperdiversity of secondary metabolite gene clusters in xylarialean endophytes.</title>
        <authorList>
            <person name="Franco M.E.E."/>
            <person name="Wisecaver J.H."/>
            <person name="Arnold A.E."/>
            <person name="Ju Y.M."/>
            <person name="Slot J.C."/>
            <person name="Ahrendt S."/>
            <person name="Moore L.P."/>
            <person name="Eastman K.E."/>
            <person name="Scott K."/>
            <person name="Konkel Z."/>
            <person name="Mondo S.J."/>
            <person name="Kuo A."/>
            <person name="Hayes R.D."/>
            <person name="Haridas S."/>
            <person name="Andreopoulos B."/>
            <person name="Riley R."/>
            <person name="LaButti K."/>
            <person name="Pangilinan J."/>
            <person name="Lipzen A."/>
            <person name="Amirebrahimi M."/>
            <person name="Yan J."/>
            <person name="Adam C."/>
            <person name="Keymanesh K."/>
            <person name="Ng V."/>
            <person name="Louie K."/>
            <person name="Northen T."/>
            <person name="Drula E."/>
            <person name="Henrissat B."/>
            <person name="Hsieh H.M."/>
            <person name="Youens-Clark K."/>
            <person name="Lutzoni F."/>
            <person name="Miadlikowska J."/>
            <person name="Eastwood D.C."/>
            <person name="Hamelin R.C."/>
            <person name="Grigoriev I.V."/>
            <person name="U'Ren J.M."/>
        </authorList>
    </citation>
    <scope>NUCLEOTIDE SEQUENCE [LARGE SCALE GENOMIC DNA]</scope>
    <source>
        <strain evidence="1 2">CBS 119005</strain>
    </source>
</reference>
<keyword evidence="2" id="KW-1185">Reference proteome</keyword>
<dbReference type="EMBL" id="MU393620">
    <property type="protein sequence ID" value="KAI4859653.1"/>
    <property type="molecule type" value="Genomic_DNA"/>
</dbReference>
<protein>
    <submittedName>
        <fullName evidence="1">Uncharacterized protein</fullName>
    </submittedName>
</protein>
<name>A0ACB9YKJ1_9PEZI</name>
<evidence type="ECO:0000313" key="2">
    <source>
        <dbReference type="Proteomes" id="UP001497700"/>
    </source>
</evidence>
<evidence type="ECO:0000313" key="1">
    <source>
        <dbReference type="EMBL" id="KAI4859653.1"/>
    </source>
</evidence>
<dbReference type="Proteomes" id="UP001497700">
    <property type="component" value="Unassembled WGS sequence"/>
</dbReference>
<organism evidence="1 2">
    <name type="scientific">Hypoxylon rubiginosum</name>
    <dbReference type="NCBI Taxonomy" id="110542"/>
    <lineage>
        <taxon>Eukaryota</taxon>
        <taxon>Fungi</taxon>
        <taxon>Dikarya</taxon>
        <taxon>Ascomycota</taxon>
        <taxon>Pezizomycotina</taxon>
        <taxon>Sordariomycetes</taxon>
        <taxon>Xylariomycetidae</taxon>
        <taxon>Xylariales</taxon>
        <taxon>Hypoxylaceae</taxon>
        <taxon>Hypoxylon</taxon>
    </lineage>
</organism>
<gene>
    <name evidence="1" type="ORF">F4820DRAFT_466662</name>
</gene>
<accession>A0ACB9YKJ1</accession>
<comment type="caution">
    <text evidence="1">The sequence shown here is derived from an EMBL/GenBank/DDBJ whole genome shotgun (WGS) entry which is preliminary data.</text>
</comment>
<sequence>MKTTAIWFVIVFIVAQIVALDISQNGVASRTSLDSTLSSIANGTNGKDFRIQCDSSSLGLVRSEERPTVYYLRAVCGGLYNDPHGSRCSFLDLGMCYINDAGVLRPQRMGRFDGSCWGCSHYTSHGSNVLSCTCARGDGRGGGTRVATVQLETLLYVKNGFLSCYGYTNFECPGENIPY</sequence>
<proteinExistence type="predicted"/>